<dbReference type="InterPro" id="IPR053238">
    <property type="entry name" value="RING-H2_zinc_finger"/>
</dbReference>
<proteinExistence type="predicted"/>
<accession>A0A5B0N518</accession>
<evidence type="ECO:0000256" key="5">
    <source>
        <dbReference type="SAM" id="SignalP"/>
    </source>
</evidence>
<dbReference type="GO" id="GO:0016567">
    <property type="term" value="P:protein ubiquitination"/>
    <property type="evidence" value="ECO:0007669"/>
    <property type="project" value="UniProtKB-UniPathway"/>
</dbReference>
<dbReference type="InterPro" id="IPR001841">
    <property type="entry name" value="Znf_RING"/>
</dbReference>
<keyword evidence="2 4" id="KW-0863">Zinc-finger</keyword>
<dbReference type="UniPathway" id="UPA00143"/>
<reference evidence="9 10" key="1">
    <citation type="submission" date="2019-05" db="EMBL/GenBank/DDBJ databases">
        <title>Emergence of the Ug99 lineage of the wheat stem rust pathogen through somatic hybridization.</title>
        <authorList>
            <person name="Li F."/>
            <person name="Upadhyaya N.M."/>
            <person name="Sperschneider J."/>
            <person name="Matny O."/>
            <person name="Nguyen-Phuc H."/>
            <person name="Mago R."/>
            <person name="Raley C."/>
            <person name="Miller M.E."/>
            <person name="Silverstein K.A.T."/>
            <person name="Henningsen E."/>
            <person name="Hirsch C.D."/>
            <person name="Visser B."/>
            <person name="Pretorius Z.A."/>
            <person name="Steffenson B.J."/>
            <person name="Schwessinger B."/>
            <person name="Dodds P.N."/>
            <person name="Figueroa M."/>
        </authorList>
    </citation>
    <scope>NUCLEOTIDE SEQUENCE [LARGE SCALE GENOMIC DNA]</scope>
    <source>
        <strain evidence="7">21-0</strain>
        <strain evidence="8 10">Ug99</strain>
    </source>
</reference>
<sequence>MVHSLRLLLLLQAPLLMTAPPVHLQGFLMDFSNFRKSCRSRLGQCFKPFNFGTKKQGNSPPAIELRVVHDHPQSSNQVANVDKVCSIGQDSTFTPTIENQNFQQPPINECAVCLDDLKLDDNLKKWKGCGHSFHTACISPWSEEKYTCPIFREVDESLPIYELVSIQGEALKRSLVREYIKMALGSFPQTLEELFQLLCLKAKWEMFEKYHPSIAREIDSLPVEVSSDILNSFS</sequence>
<dbReference type="SUPFAM" id="SSF57850">
    <property type="entry name" value="RING/U-box"/>
    <property type="match status" value="1"/>
</dbReference>
<gene>
    <name evidence="7" type="ORF">PGT21_022156</name>
    <name evidence="8" type="ORF">PGTUg99_025937</name>
</gene>
<keyword evidence="9" id="KW-1185">Reference proteome</keyword>
<evidence type="ECO:0000313" key="8">
    <source>
        <dbReference type="EMBL" id="KAA1124080.1"/>
    </source>
</evidence>
<dbReference type="PANTHER" id="PTHR14155:SF627">
    <property type="entry name" value="OS06G0192800 PROTEIN"/>
    <property type="match status" value="1"/>
</dbReference>
<keyword evidence="5" id="KW-0732">Signal</keyword>
<dbReference type="SMART" id="SM00184">
    <property type="entry name" value="RING"/>
    <property type="match status" value="1"/>
</dbReference>
<dbReference type="InterPro" id="IPR013083">
    <property type="entry name" value="Znf_RING/FYVE/PHD"/>
</dbReference>
<dbReference type="Pfam" id="PF13639">
    <property type="entry name" value="zf-RING_2"/>
    <property type="match status" value="1"/>
</dbReference>
<evidence type="ECO:0000256" key="2">
    <source>
        <dbReference type="ARBA" id="ARBA00022771"/>
    </source>
</evidence>
<dbReference type="PANTHER" id="PTHR14155">
    <property type="entry name" value="RING FINGER DOMAIN-CONTAINING"/>
    <property type="match status" value="1"/>
</dbReference>
<dbReference type="Proteomes" id="UP000324748">
    <property type="component" value="Unassembled WGS sequence"/>
</dbReference>
<evidence type="ECO:0000259" key="6">
    <source>
        <dbReference type="PROSITE" id="PS50089"/>
    </source>
</evidence>
<dbReference type="EMBL" id="VDEP01000205">
    <property type="protein sequence ID" value="KAA1124080.1"/>
    <property type="molecule type" value="Genomic_DNA"/>
</dbReference>
<dbReference type="Gene3D" id="3.30.40.10">
    <property type="entry name" value="Zinc/RING finger domain, C3HC4 (zinc finger)"/>
    <property type="match status" value="1"/>
</dbReference>
<keyword evidence="1" id="KW-0479">Metal-binding</keyword>
<name>A0A5B0N518_PUCGR</name>
<evidence type="ECO:0000313" key="9">
    <source>
        <dbReference type="Proteomes" id="UP000324748"/>
    </source>
</evidence>
<feature type="chain" id="PRO_5033473772" description="RING-type domain-containing protein" evidence="5">
    <location>
        <begin position="25"/>
        <end position="234"/>
    </location>
</feature>
<comment type="caution">
    <text evidence="7">The sequence shown here is derived from an EMBL/GenBank/DDBJ whole genome shotgun (WGS) entry which is preliminary data.</text>
</comment>
<evidence type="ECO:0000313" key="10">
    <source>
        <dbReference type="Proteomes" id="UP000325313"/>
    </source>
</evidence>
<organism evidence="7 9">
    <name type="scientific">Puccinia graminis f. sp. tritici</name>
    <dbReference type="NCBI Taxonomy" id="56615"/>
    <lineage>
        <taxon>Eukaryota</taxon>
        <taxon>Fungi</taxon>
        <taxon>Dikarya</taxon>
        <taxon>Basidiomycota</taxon>
        <taxon>Pucciniomycotina</taxon>
        <taxon>Pucciniomycetes</taxon>
        <taxon>Pucciniales</taxon>
        <taxon>Pucciniaceae</taxon>
        <taxon>Puccinia</taxon>
    </lineage>
</organism>
<dbReference type="EMBL" id="VSWC01000119">
    <property type="protein sequence ID" value="KAA1082989.1"/>
    <property type="molecule type" value="Genomic_DNA"/>
</dbReference>
<keyword evidence="3" id="KW-0862">Zinc</keyword>
<protein>
    <recommendedName>
        <fullName evidence="6">RING-type domain-containing protein</fullName>
    </recommendedName>
</protein>
<dbReference type="GO" id="GO:0008270">
    <property type="term" value="F:zinc ion binding"/>
    <property type="evidence" value="ECO:0007669"/>
    <property type="project" value="UniProtKB-KW"/>
</dbReference>
<evidence type="ECO:0000256" key="3">
    <source>
        <dbReference type="ARBA" id="ARBA00022833"/>
    </source>
</evidence>
<dbReference type="AlphaFoldDB" id="A0A5B0N518"/>
<evidence type="ECO:0000256" key="1">
    <source>
        <dbReference type="ARBA" id="ARBA00022723"/>
    </source>
</evidence>
<dbReference type="PROSITE" id="PS50089">
    <property type="entry name" value="ZF_RING_2"/>
    <property type="match status" value="1"/>
</dbReference>
<feature type="domain" description="RING-type" evidence="6">
    <location>
        <begin position="110"/>
        <end position="152"/>
    </location>
</feature>
<feature type="signal peptide" evidence="5">
    <location>
        <begin position="1"/>
        <end position="24"/>
    </location>
</feature>
<dbReference type="Proteomes" id="UP000325313">
    <property type="component" value="Unassembled WGS sequence"/>
</dbReference>
<evidence type="ECO:0000313" key="7">
    <source>
        <dbReference type="EMBL" id="KAA1082989.1"/>
    </source>
</evidence>
<evidence type="ECO:0000256" key="4">
    <source>
        <dbReference type="PROSITE-ProRule" id="PRU00175"/>
    </source>
</evidence>